<proteinExistence type="predicted"/>
<dbReference type="KEGG" id="spu:115921382"/>
<protein>
    <recommendedName>
        <fullName evidence="1">DUF7869 domain-containing protein</fullName>
    </recommendedName>
</protein>
<dbReference type="InterPro" id="IPR057191">
    <property type="entry name" value="DUF7869"/>
</dbReference>
<evidence type="ECO:0000313" key="2">
    <source>
        <dbReference type="EnsemblMetazoa" id="XP_030834677"/>
    </source>
</evidence>
<sequence>MYCCKYSQEKAKICSLDFTGSQDDLSIDGMDISQLSLDDVSSENHQVGGRKQHGDLFTHHVDEYSFNESDTADHQEFVQPPLFEESDNSDDESEDQLLSSDISGDCQSDFVPSSSTSSKSVIICLNWIEEYCSKRGDCMPHKDEIRLPNGLTKRDIYHQYLTETSDTMEPTIGQSTFYQLWRDFFNHVRISKSGQFSKCQKCVVLRKKMDEAKTKTRKEKIKKAMIEHNNRQMFERQLYYKKRTASKRNKTKYLSVILDGMDQNKTNIPNFTGDKAKGINDLDLLKTHVTGVLLHGQQESLTFVDICEHKHDSNMTINVLLKTLAHVSKGHTKPLPPILFLQADNCWRENKNKYVMALLEMLVGKKIFHEVHLSYLLVGHTHEDIDQLFSQIGPKLKAKSAETIPQLLSLLPNGEVLYGLYDFKSWMTPHISNVTGHTKPHHFRFSMNEKKKVVLAVRGLRNHEWKELPRGFWQYSATGTPVYPRGKPALLQPNFENINLERLVDRVKDWALLFSDEHHEEWWRLYLTELIKVRDDSHKRRQYMNRNITWSLPKLKPYVPDHVVESDEEDTIGPAIAPQLQKKLDEELQVPQVHIAGKRSTSGT</sequence>
<dbReference type="OMA" id="YYRRREA"/>
<dbReference type="EnsemblMetazoa" id="XM_030978817">
    <property type="protein sequence ID" value="XP_030834677"/>
    <property type="gene ID" value="LOC115921382"/>
</dbReference>
<dbReference type="Pfam" id="PF25273">
    <property type="entry name" value="DUF7869"/>
    <property type="match status" value="1"/>
</dbReference>
<organism evidence="2 3">
    <name type="scientific">Strongylocentrotus purpuratus</name>
    <name type="common">Purple sea urchin</name>
    <dbReference type="NCBI Taxonomy" id="7668"/>
    <lineage>
        <taxon>Eukaryota</taxon>
        <taxon>Metazoa</taxon>
        <taxon>Echinodermata</taxon>
        <taxon>Eleutherozoa</taxon>
        <taxon>Echinozoa</taxon>
        <taxon>Echinoidea</taxon>
        <taxon>Euechinoidea</taxon>
        <taxon>Echinacea</taxon>
        <taxon>Camarodonta</taxon>
        <taxon>Echinidea</taxon>
        <taxon>Strongylocentrotidae</taxon>
        <taxon>Strongylocentrotus</taxon>
    </lineage>
</organism>
<dbReference type="PANTHER" id="PTHR33153">
    <property type="entry name" value="MYND-TYPE DOMAIN-CONTAINING PROTEIN"/>
    <property type="match status" value="1"/>
</dbReference>
<keyword evidence="3" id="KW-1185">Reference proteome</keyword>
<evidence type="ECO:0000259" key="1">
    <source>
        <dbReference type="Pfam" id="PF25273"/>
    </source>
</evidence>
<dbReference type="PANTHER" id="PTHR33153:SF3">
    <property type="entry name" value="TRAFFICKING PROTEIN PARTICLE COMPLEX SUBUNIT 11 DOMAIN-CONTAINING PROTEIN"/>
    <property type="match status" value="1"/>
</dbReference>
<dbReference type="OrthoDB" id="6124768at2759"/>
<name>A0A7M7ND14_STRPU</name>
<reference evidence="2" key="2">
    <citation type="submission" date="2021-01" db="UniProtKB">
        <authorList>
            <consortium name="EnsemblMetazoa"/>
        </authorList>
    </citation>
    <scope>IDENTIFICATION</scope>
</reference>
<evidence type="ECO:0000313" key="3">
    <source>
        <dbReference type="Proteomes" id="UP000007110"/>
    </source>
</evidence>
<dbReference type="GeneID" id="115921382"/>
<dbReference type="Proteomes" id="UP000007110">
    <property type="component" value="Unassembled WGS sequence"/>
</dbReference>
<reference evidence="3" key="1">
    <citation type="submission" date="2015-02" db="EMBL/GenBank/DDBJ databases">
        <title>Genome sequencing for Strongylocentrotus purpuratus.</title>
        <authorList>
            <person name="Murali S."/>
            <person name="Liu Y."/>
            <person name="Vee V."/>
            <person name="English A."/>
            <person name="Wang M."/>
            <person name="Skinner E."/>
            <person name="Han Y."/>
            <person name="Muzny D.M."/>
            <person name="Worley K.C."/>
            <person name="Gibbs R.A."/>
        </authorList>
    </citation>
    <scope>NUCLEOTIDE SEQUENCE</scope>
</reference>
<dbReference type="InParanoid" id="A0A7M7ND14"/>
<accession>A0A7M7ND14</accession>
<dbReference type="RefSeq" id="XP_030834677.1">
    <property type="nucleotide sequence ID" value="XM_030978817.1"/>
</dbReference>
<feature type="domain" description="DUF7869" evidence="1">
    <location>
        <begin position="280"/>
        <end position="458"/>
    </location>
</feature>
<dbReference type="AlphaFoldDB" id="A0A7M7ND14"/>